<dbReference type="Proteomes" id="UP000011543">
    <property type="component" value="Unassembled WGS sequence"/>
</dbReference>
<dbReference type="GeneID" id="58983563"/>
<evidence type="ECO:0000256" key="1">
    <source>
        <dbReference type="SAM" id="MobiDB-lite"/>
    </source>
</evidence>
<dbReference type="EMBL" id="AOHS01000028">
    <property type="protein sequence ID" value="ELY31082.1"/>
    <property type="molecule type" value="Genomic_DNA"/>
</dbReference>
<evidence type="ECO:0000313" key="2">
    <source>
        <dbReference type="EMBL" id="ELY31082.1"/>
    </source>
</evidence>
<accession>L9V226</accession>
<evidence type="ECO:0000313" key="3">
    <source>
        <dbReference type="Proteomes" id="UP000011543"/>
    </source>
</evidence>
<reference evidence="2 3" key="1">
    <citation type="journal article" date="2014" name="PLoS Genet.">
        <title>Phylogenetically driven sequencing of extremely halophilic archaea reveals strategies for static and dynamic osmo-response.</title>
        <authorList>
            <person name="Becker E.A."/>
            <person name="Seitzer P.M."/>
            <person name="Tritt A."/>
            <person name="Larsen D."/>
            <person name="Krusor M."/>
            <person name="Yao A.I."/>
            <person name="Wu D."/>
            <person name="Madern D."/>
            <person name="Eisen J.A."/>
            <person name="Darling A.E."/>
            <person name="Facciotti M.T."/>
        </authorList>
    </citation>
    <scope>NUCLEOTIDE SEQUENCE [LARGE SCALE GENOMIC DNA]</scope>
    <source>
        <strain evidence="3">ATCC 43099 / DSM 3394 / CCM 3739 / CIP 104546 / IAM 13178 / JCM 8861 / NBRC 102185 / NCIMB 2190 / MS3</strain>
    </source>
</reference>
<sequence length="107" mass="11179">MAKSPAFRSATASDSIPPLSDLACPHHSAIYATATACHCNRSSPQRTLDRPLLGEQLEFGRRLTVGHVLECLVAELATEAVGADDDVEGGSVAIGGEFVECVVSVRA</sequence>
<name>L9V226_NATMM</name>
<dbReference type="PATRIC" id="fig|547559.17.peg.1395"/>
<dbReference type="RefSeq" id="WP_004215120.1">
    <property type="nucleotide sequence ID" value="NC_013922.1"/>
</dbReference>
<protein>
    <submittedName>
        <fullName evidence="2">Uncharacterized protein</fullName>
    </submittedName>
</protein>
<organism evidence="2 3">
    <name type="scientific">Natrialba magadii (strain ATCC 43099 / DSM 3394 / CCM 3739 / CIP 104546 / IAM 13178 / JCM 8861 / NBRC 102185 / NCIMB 2190 / MS3)</name>
    <name type="common">Natronobacterium magadii</name>
    <dbReference type="NCBI Taxonomy" id="547559"/>
    <lineage>
        <taxon>Archaea</taxon>
        <taxon>Methanobacteriati</taxon>
        <taxon>Methanobacteriota</taxon>
        <taxon>Stenosarchaea group</taxon>
        <taxon>Halobacteria</taxon>
        <taxon>Halobacteriales</taxon>
        <taxon>Natrialbaceae</taxon>
        <taxon>Natrialba</taxon>
    </lineage>
</organism>
<dbReference type="AlphaFoldDB" id="L9V226"/>
<proteinExistence type="predicted"/>
<gene>
    <name evidence="2" type="ORF">C500_07156</name>
</gene>
<feature type="region of interest" description="Disordered" evidence="1">
    <location>
        <begin position="1"/>
        <end position="20"/>
    </location>
</feature>
<comment type="caution">
    <text evidence="2">The sequence shown here is derived from an EMBL/GenBank/DDBJ whole genome shotgun (WGS) entry which is preliminary data.</text>
</comment>